<dbReference type="AlphaFoldDB" id="X7E0J1"/>
<dbReference type="InterPro" id="IPR009057">
    <property type="entry name" value="Homeodomain-like_sf"/>
</dbReference>
<feature type="coiled-coil region" evidence="1">
    <location>
        <begin position="69"/>
        <end position="96"/>
    </location>
</feature>
<protein>
    <submittedName>
        <fullName evidence="2">Transposase IS3</fullName>
    </submittedName>
</protein>
<dbReference type="EMBL" id="JALZ01000145">
    <property type="protein sequence ID" value="ETX09360.1"/>
    <property type="molecule type" value="Genomic_DNA"/>
</dbReference>
<name>X7E0J1_9RHOB</name>
<dbReference type="eggNOG" id="COG2963">
    <property type="taxonomic scope" value="Bacteria"/>
</dbReference>
<dbReference type="Pfam" id="PF01527">
    <property type="entry name" value="HTH_Tnp_1"/>
    <property type="match status" value="1"/>
</dbReference>
<accession>X7E0J1</accession>
<dbReference type="PANTHER" id="PTHR33215:SF13">
    <property type="entry name" value="PROTEIN DISTAL ANTENNA"/>
    <property type="match status" value="1"/>
</dbReference>
<proteinExistence type="predicted"/>
<dbReference type="OrthoDB" id="9803878at2"/>
<feature type="non-terminal residue" evidence="2">
    <location>
        <position position="100"/>
    </location>
</feature>
<organism evidence="2 3">
    <name type="scientific">Roseivivax halodurans JCM 10272</name>
    <dbReference type="NCBI Taxonomy" id="1449350"/>
    <lineage>
        <taxon>Bacteria</taxon>
        <taxon>Pseudomonadati</taxon>
        <taxon>Pseudomonadota</taxon>
        <taxon>Alphaproteobacteria</taxon>
        <taxon>Rhodobacterales</taxon>
        <taxon>Roseobacteraceae</taxon>
        <taxon>Roseivivax</taxon>
    </lineage>
</organism>
<gene>
    <name evidence="2" type="ORF">OCH239_05615</name>
</gene>
<sequence length="100" mass="11517">MESKKRRHFPDAFKREAVDRARTSGLTIIQVAEELGLHETVLRRWIRRFDQLETGPARRPIAQAQGPSPADLAAENARLKRELQRAEMERDILKNHPGPL</sequence>
<dbReference type="GO" id="GO:0004803">
    <property type="term" value="F:transposase activity"/>
    <property type="evidence" value="ECO:0007669"/>
    <property type="project" value="InterPro"/>
</dbReference>
<keyword evidence="1" id="KW-0175">Coiled coil</keyword>
<dbReference type="Proteomes" id="UP000022447">
    <property type="component" value="Unassembled WGS sequence"/>
</dbReference>
<comment type="caution">
    <text evidence="2">The sequence shown here is derived from an EMBL/GenBank/DDBJ whole genome shotgun (WGS) entry which is preliminary data.</text>
</comment>
<evidence type="ECO:0000313" key="3">
    <source>
        <dbReference type="Proteomes" id="UP000022447"/>
    </source>
</evidence>
<dbReference type="InterPro" id="IPR002514">
    <property type="entry name" value="Transposase_8"/>
</dbReference>
<dbReference type="RefSeq" id="WP_037267661.1">
    <property type="nucleotide sequence ID" value="NZ_JALZ01000145.1"/>
</dbReference>
<reference evidence="2 3" key="1">
    <citation type="submission" date="2014-01" db="EMBL/GenBank/DDBJ databases">
        <title>Roseivivax halodurans JCM 10272 Genome Sequencing.</title>
        <authorList>
            <person name="Lai Q."/>
            <person name="Li G."/>
            <person name="Shao Z."/>
        </authorList>
    </citation>
    <scope>NUCLEOTIDE SEQUENCE [LARGE SCALE GENOMIC DNA]</scope>
    <source>
        <strain evidence="2 3">JCM 10272</strain>
    </source>
</reference>
<dbReference type="GO" id="GO:0003677">
    <property type="term" value="F:DNA binding"/>
    <property type="evidence" value="ECO:0007669"/>
    <property type="project" value="InterPro"/>
</dbReference>
<evidence type="ECO:0000256" key="1">
    <source>
        <dbReference type="SAM" id="Coils"/>
    </source>
</evidence>
<dbReference type="SUPFAM" id="SSF46689">
    <property type="entry name" value="Homeodomain-like"/>
    <property type="match status" value="1"/>
</dbReference>
<dbReference type="GO" id="GO:0006313">
    <property type="term" value="P:DNA transposition"/>
    <property type="evidence" value="ECO:0007669"/>
    <property type="project" value="InterPro"/>
</dbReference>
<keyword evidence="3" id="KW-1185">Reference proteome</keyword>
<dbReference type="PANTHER" id="PTHR33215">
    <property type="entry name" value="PROTEIN DISTAL ANTENNA"/>
    <property type="match status" value="1"/>
</dbReference>
<evidence type="ECO:0000313" key="2">
    <source>
        <dbReference type="EMBL" id="ETX09360.1"/>
    </source>
</evidence>
<dbReference type="Gene3D" id="1.10.10.60">
    <property type="entry name" value="Homeodomain-like"/>
    <property type="match status" value="1"/>
</dbReference>
<dbReference type="InterPro" id="IPR051839">
    <property type="entry name" value="RD_transcriptional_regulator"/>
</dbReference>
<dbReference type="STRING" id="1449350.OCH239_05615"/>